<dbReference type="GO" id="GO:0003677">
    <property type="term" value="F:DNA binding"/>
    <property type="evidence" value="ECO:0007669"/>
    <property type="project" value="UniProtKB-KW"/>
</dbReference>
<dbReference type="Gene3D" id="1.10.10.10">
    <property type="entry name" value="Winged helix-like DNA-binding domain superfamily/Winged helix DNA-binding domain"/>
    <property type="match status" value="1"/>
</dbReference>
<dbReference type="RefSeq" id="WP_062064385.1">
    <property type="nucleotide sequence ID" value="NZ_CP013264.1"/>
</dbReference>
<dbReference type="PROSITE" id="PS51197">
    <property type="entry name" value="HTH_RRF2_2"/>
    <property type="match status" value="1"/>
</dbReference>
<keyword evidence="3" id="KW-1185">Reference proteome</keyword>
<evidence type="ECO:0000313" key="3">
    <source>
        <dbReference type="Proteomes" id="UP000056968"/>
    </source>
</evidence>
<dbReference type="GO" id="GO:0003700">
    <property type="term" value="F:DNA-binding transcription factor activity"/>
    <property type="evidence" value="ECO:0007669"/>
    <property type="project" value="TreeGrafter"/>
</dbReference>
<dbReference type="KEGG" id="sbd:ATN00_10140"/>
<dbReference type="PANTHER" id="PTHR33221:SF4">
    <property type="entry name" value="HTH-TYPE TRANSCRIPTIONAL REPRESSOR NSRR"/>
    <property type="match status" value="1"/>
</dbReference>
<evidence type="ECO:0000313" key="2">
    <source>
        <dbReference type="EMBL" id="ALR20612.1"/>
    </source>
</evidence>
<accession>A0A0S3EYU3</accession>
<dbReference type="SUPFAM" id="SSF46785">
    <property type="entry name" value="Winged helix' DNA-binding domain"/>
    <property type="match status" value="1"/>
</dbReference>
<dbReference type="OrthoDB" id="9802344at2"/>
<keyword evidence="1" id="KW-0238">DNA-binding</keyword>
<dbReference type="InterPro" id="IPR036390">
    <property type="entry name" value="WH_DNA-bd_sf"/>
</dbReference>
<reference evidence="2 3" key="1">
    <citation type="submission" date="2015-11" db="EMBL/GenBank/DDBJ databases">
        <title>A Two-component Flavoprotein Monooxygenase System MeaXY Responsible for para-Hydroxylation of 2-Methyl-6-ethylaniline and 2,6-Diethylaniline in Sphingobium baderi DE-13.</title>
        <authorList>
            <person name="Cheng M."/>
            <person name="Meng Q."/>
            <person name="Yang Y."/>
            <person name="Chu C."/>
            <person name="Yan X."/>
            <person name="He J."/>
            <person name="Li S."/>
        </authorList>
    </citation>
    <scope>NUCLEOTIDE SEQUENCE [LARGE SCALE GENOMIC DNA]</scope>
    <source>
        <strain evidence="2 3">DE-13</strain>
    </source>
</reference>
<dbReference type="GO" id="GO:0005829">
    <property type="term" value="C:cytosol"/>
    <property type="evidence" value="ECO:0007669"/>
    <property type="project" value="TreeGrafter"/>
</dbReference>
<protein>
    <submittedName>
        <fullName evidence="2">Rrf2 family transcriptional regulator</fullName>
    </submittedName>
</protein>
<dbReference type="Pfam" id="PF02082">
    <property type="entry name" value="Rrf2"/>
    <property type="match status" value="1"/>
</dbReference>
<dbReference type="InterPro" id="IPR000944">
    <property type="entry name" value="Tscrpt_reg_Rrf2"/>
</dbReference>
<proteinExistence type="predicted"/>
<dbReference type="NCBIfam" id="TIGR00738">
    <property type="entry name" value="rrf2_super"/>
    <property type="match status" value="1"/>
</dbReference>
<dbReference type="InterPro" id="IPR036388">
    <property type="entry name" value="WH-like_DNA-bd_sf"/>
</dbReference>
<dbReference type="PANTHER" id="PTHR33221">
    <property type="entry name" value="WINGED HELIX-TURN-HELIX TRANSCRIPTIONAL REGULATOR, RRF2 FAMILY"/>
    <property type="match status" value="1"/>
</dbReference>
<name>A0A0S3EYU3_9SPHN</name>
<gene>
    <name evidence="2" type="ORF">ATN00_10140</name>
</gene>
<sequence>MRLTRYTDFSLRVLIHLALHDERLCSIGEISRAYGISHNHLMKVANALAHEGFVETIRGRSGGMRLARPPQDISVGEVVRRTEEGFQLAECSGCSLAPACGLTGVLAKGVQAMLAVFDTYSIADLLTDKAAMRRLMAQQSPLGIGLS</sequence>
<dbReference type="AlphaFoldDB" id="A0A0S3EYU3"/>
<organism evidence="2 3">
    <name type="scientific">Sphingobium baderi</name>
    <dbReference type="NCBI Taxonomy" id="1332080"/>
    <lineage>
        <taxon>Bacteria</taxon>
        <taxon>Pseudomonadati</taxon>
        <taxon>Pseudomonadota</taxon>
        <taxon>Alphaproteobacteria</taxon>
        <taxon>Sphingomonadales</taxon>
        <taxon>Sphingomonadaceae</taxon>
        <taxon>Sphingobium</taxon>
    </lineage>
</organism>
<dbReference type="STRING" id="1332080.ATN00_10140"/>
<evidence type="ECO:0000256" key="1">
    <source>
        <dbReference type="ARBA" id="ARBA00023125"/>
    </source>
</evidence>
<dbReference type="EMBL" id="CP013264">
    <property type="protein sequence ID" value="ALR20612.1"/>
    <property type="molecule type" value="Genomic_DNA"/>
</dbReference>
<dbReference type="Proteomes" id="UP000056968">
    <property type="component" value="Chromosome"/>
</dbReference>